<dbReference type="OrthoDB" id="1046091at2"/>
<keyword evidence="2" id="KW-1185">Reference proteome</keyword>
<protein>
    <submittedName>
        <fullName evidence="1">Uncharacterized protein</fullName>
    </submittedName>
</protein>
<sequence length="166" mass="19199">MAEEENKPEQRKKTEKELADELLKQNILAASDRVKGEQLIISQAGDLERQREILQTALSNIDDPEKKFDLYYKGINRLLRAHLPKGPSNKAARDFIYEEKNTFLTRGKRIKKNGTRGGDGRMTYNTDADEMLQIIMEWIMENGTMVELFNKLRDLNISKGYGTRSF</sequence>
<accession>A0A1G7EMN9</accession>
<evidence type="ECO:0000313" key="1">
    <source>
        <dbReference type="EMBL" id="SDE64921.1"/>
    </source>
</evidence>
<dbReference type="RefSeq" id="WP_091150927.1">
    <property type="nucleotide sequence ID" value="NZ_FNAI01000008.1"/>
</dbReference>
<evidence type="ECO:0000313" key="2">
    <source>
        <dbReference type="Proteomes" id="UP000199072"/>
    </source>
</evidence>
<reference evidence="1 2" key="1">
    <citation type="submission" date="2016-10" db="EMBL/GenBank/DDBJ databases">
        <authorList>
            <person name="de Groot N.N."/>
        </authorList>
    </citation>
    <scope>NUCLEOTIDE SEQUENCE [LARGE SCALE GENOMIC DNA]</scope>
    <source>
        <strain evidence="1 2">47C3B</strain>
    </source>
</reference>
<organism evidence="1 2">
    <name type="scientific">Mucilaginibacter pineti</name>
    <dbReference type="NCBI Taxonomy" id="1391627"/>
    <lineage>
        <taxon>Bacteria</taxon>
        <taxon>Pseudomonadati</taxon>
        <taxon>Bacteroidota</taxon>
        <taxon>Sphingobacteriia</taxon>
        <taxon>Sphingobacteriales</taxon>
        <taxon>Sphingobacteriaceae</taxon>
        <taxon>Mucilaginibacter</taxon>
    </lineage>
</organism>
<proteinExistence type="predicted"/>
<gene>
    <name evidence="1" type="ORF">SAMN05216464_10891</name>
</gene>
<dbReference type="STRING" id="1391627.SAMN05216464_10891"/>
<dbReference type="Proteomes" id="UP000199072">
    <property type="component" value="Unassembled WGS sequence"/>
</dbReference>
<dbReference type="AlphaFoldDB" id="A0A1G7EMN9"/>
<dbReference type="EMBL" id="FNAI01000008">
    <property type="protein sequence ID" value="SDE64921.1"/>
    <property type="molecule type" value="Genomic_DNA"/>
</dbReference>
<name>A0A1G7EMN9_9SPHI</name>